<evidence type="ECO:0000313" key="1">
    <source>
        <dbReference type="EMBL" id="NLR90593.1"/>
    </source>
</evidence>
<keyword evidence="2" id="KW-1185">Reference proteome</keyword>
<proteinExistence type="predicted"/>
<reference evidence="1 2" key="1">
    <citation type="submission" date="2020-04" db="EMBL/GenBank/DDBJ databases">
        <title>Flammeovirga sp. SR4, a novel species isolated from seawater.</title>
        <authorList>
            <person name="Wang X."/>
        </authorList>
    </citation>
    <scope>NUCLEOTIDE SEQUENCE [LARGE SCALE GENOMIC DNA]</scope>
    <source>
        <strain evidence="1 2">SR4</strain>
    </source>
</reference>
<sequence>MKVYRIEFGQVNDGNDFTWILPDDKEEDFVFTSIDNWSNYTWYNSEVRKVKDDFFHASGAGIIAFDKKVCESDLYTILEMTGEIITVNHELYGDIYIYQCKNYLHVLDLENSKVDRYPFNNEISQVLDYKFHEHRLTSDSIFMIPESNEIFCYQGDNVDLEYDFKAIYEKHNFRGLIFIEV</sequence>
<protein>
    <submittedName>
        <fullName evidence="1">Uncharacterized protein</fullName>
    </submittedName>
</protein>
<dbReference type="RefSeq" id="WP_168881319.1">
    <property type="nucleotide sequence ID" value="NZ_JABAIL010000002.1"/>
</dbReference>
<gene>
    <name evidence="1" type="ORF">HGP29_05215</name>
</gene>
<dbReference type="EMBL" id="JABAIL010000002">
    <property type="protein sequence ID" value="NLR90593.1"/>
    <property type="molecule type" value="Genomic_DNA"/>
</dbReference>
<evidence type="ECO:0000313" key="2">
    <source>
        <dbReference type="Proteomes" id="UP000585050"/>
    </source>
</evidence>
<dbReference type="Proteomes" id="UP000585050">
    <property type="component" value="Unassembled WGS sequence"/>
</dbReference>
<accession>A0A7X8SI92</accession>
<dbReference type="AlphaFoldDB" id="A0A7X8SI92"/>
<organism evidence="1 2">
    <name type="scientific">Flammeovirga agarivorans</name>
    <dbReference type="NCBI Taxonomy" id="2726742"/>
    <lineage>
        <taxon>Bacteria</taxon>
        <taxon>Pseudomonadati</taxon>
        <taxon>Bacteroidota</taxon>
        <taxon>Cytophagia</taxon>
        <taxon>Cytophagales</taxon>
        <taxon>Flammeovirgaceae</taxon>
        <taxon>Flammeovirga</taxon>
    </lineage>
</organism>
<name>A0A7X8SI92_9BACT</name>
<comment type="caution">
    <text evidence="1">The sequence shown here is derived from an EMBL/GenBank/DDBJ whole genome shotgun (WGS) entry which is preliminary data.</text>
</comment>